<dbReference type="PANTHER" id="PTHR31973:SF190">
    <property type="entry name" value="MULE TRANSPOSASE DOMAIN-CONTAINING PROTEIN"/>
    <property type="match status" value="1"/>
</dbReference>
<keyword evidence="3" id="KW-1185">Reference proteome</keyword>
<feature type="compositionally biased region" description="Basic residues" evidence="1">
    <location>
        <begin position="260"/>
        <end position="271"/>
    </location>
</feature>
<dbReference type="Proteomes" id="UP000245207">
    <property type="component" value="Unassembled WGS sequence"/>
</dbReference>
<dbReference type="PANTHER" id="PTHR31973">
    <property type="entry name" value="POLYPROTEIN, PUTATIVE-RELATED"/>
    <property type="match status" value="1"/>
</dbReference>
<name>A0A2U1MHD9_ARTAN</name>
<gene>
    <name evidence="2" type="ORF">CTI12_AA379490</name>
</gene>
<evidence type="ECO:0000256" key="1">
    <source>
        <dbReference type="SAM" id="MobiDB-lite"/>
    </source>
</evidence>
<organism evidence="2 3">
    <name type="scientific">Artemisia annua</name>
    <name type="common">Sweet wormwood</name>
    <dbReference type="NCBI Taxonomy" id="35608"/>
    <lineage>
        <taxon>Eukaryota</taxon>
        <taxon>Viridiplantae</taxon>
        <taxon>Streptophyta</taxon>
        <taxon>Embryophyta</taxon>
        <taxon>Tracheophyta</taxon>
        <taxon>Spermatophyta</taxon>
        <taxon>Magnoliopsida</taxon>
        <taxon>eudicotyledons</taxon>
        <taxon>Gunneridae</taxon>
        <taxon>Pentapetalae</taxon>
        <taxon>asterids</taxon>
        <taxon>campanulids</taxon>
        <taxon>Asterales</taxon>
        <taxon>Asteraceae</taxon>
        <taxon>Asteroideae</taxon>
        <taxon>Anthemideae</taxon>
        <taxon>Artemisiinae</taxon>
        <taxon>Artemisia</taxon>
    </lineage>
</organism>
<protein>
    <submittedName>
        <fullName evidence="2">Transposase, mutator type, MULE transposase domain protein</fullName>
    </submittedName>
</protein>
<accession>A0A2U1MHD9</accession>
<evidence type="ECO:0000313" key="2">
    <source>
        <dbReference type="EMBL" id="PWA60681.1"/>
    </source>
</evidence>
<dbReference type="AlphaFoldDB" id="A0A2U1MHD9"/>
<proteinExistence type="predicted"/>
<dbReference type="OrthoDB" id="10649374at2759"/>
<dbReference type="EMBL" id="PKPP01005292">
    <property type="protein sequence ID" value="PWA60681.1"/>
    <property type="molecule type" value="Genomic_DNA"/>
</dbReference>
<sequence>MNRNLGPFPCFFPGLVFWPNPPFFLWRFVISRISAKIQEALIHHAYGLIWFSGYQVKGIADKKLVKTLACLLVSIVMVAFNGFVEWVSSVVGFRECGQGAYSLCEDTMTSNSDYSSQPITSAINVDTSLISGSSNQDWFLSNSCKQGSVSRTEESELERKMQELETNESVLQSASFLYSRRGILFHRSGLFWKCKLQNPVTIYQSNNWNALLAQPFSDIPSTSNYQGKFGKGKNIKGKKGKGVKPFSDIPSTSNYQGKFGKGKNIKGKKGKGVKEASNTISSNPKIPIKALQDQVQRKFHINISKIKAYKAKEIAVKNMRNDYHQKYVMLRDYAMELKERNMDTTVNMSATYKNLFVNRLI</sequence>
<evidence type="ECO:0000313" key="3">
    <source>
        <dbReference type="Proteomes" id="UP000245207"/>
    </source>
</evidence>
<comment type="caution">
    <text evidence="2">The sequence shown here is derived from an EMBL/GenBank/DDBJ whole genome shotgun (WGS) entry which is preliminary data.</text>
</comment>
<feature type="region of interest" description="Disordered" evidence="1">
    <location>
        <begin position="257"/>
        <end position="277"/>
    </location>
</feature>
<reference evidence="2 3" key="1">
    <citation type="journal article" date="2018" name="Mol. Plant">
        <title>The genome of Artemisia annua provides insight into the evolution of Asteraceae family and artemisinin biosynthesis.</title>
        <authorList>
            <person name="Shen Q."/>
            <person name="Zhang L."/>
            <person name="Liao Z."/>
            <person name="Wang S."/>
            <person name="Yan T."/>
            <person name="Shi P."/>
            <person name="Liu M."/>
            <person name="Fu X."/>
            <person name="Pan Q."/>
            <person name="Wang Y."/>
            <person name="Lv Z."/>
            <person name="Lu X."/>
            <person name="Zhang F."/>
            <person name="Jiang W."/>
            <person name="Ma Y."/>
            <person name="Chen M."/>
            <person name="Hao X."/>
            <person name="Li L."/>
            <person name="Tang Y."/>
            <person name="Lv G."/>
            <person name="Zhou Y."/>
            <person name="Sun X."/>
            <person name="Brodelius P.E."/>
            <person name="Rose J.K.C."/>
            <person name="Tang K."/>
        </authorList>
    </citation>
    <scope>NUCLEOTIDE SEQUENCE [LARGE SCALE GENOMIC DNA]</scope>
    <source>
        <strain evidence="3">cv. Huhao1</strain>
        <tissue evidence="2">Leaf</tissue>
    </source>
</reference>